<dbReference type="Pfam" id="PF05705">
    <property type="entry name" value="DUF829"/>
    <property type="match status" value="2"/>
</dbReference>
<organism evidence="7 8">
    <name type="scientific">Oncorhynchus kisutch</name>
    <name type="common">Coho salmon</name>
    <name type="synonym">Salmo kisutch</name>
    <dbReference type="NCBI Taxonomy" id="8019"/>
    <lineage>
        <taxon>Eukaryota</taxon>
        <taxon>Metazoa</taxon>
        <taxon>Chordata</taxon>
        <taxon>Craniata</taxon>
        <taxon>Vertebrata</taxon>
        <taxon>Euteleostomi</taxon>
        <taxon>Actinopterygii</taxon>
        <taxon>Neopterygii</taxon>
        <taxon>Teleostei</taxon>
        <taxon>Protacanthopterygii</taxon>
        <taxon>Salmoniformes</taxon>
        <taxon>Salmonidae</taxon>
        <taxon>Salmoninae</taxon>
        <taxon>Oncorhynchus</taxon>
    </lineage>
</organism>
<accession>A0A8C7HNU5</accession>
<evidence type="ECO:0000256" key="2">
    <source>
        <dbReference type="ARBA" id="ARBA00022692"/>
    </source>
</evidence>
<sequence>MANDGVEYTIVFPDALVSGEQFVIDSLARLLSYCWDGLDAEAVFFSESFGDKELSNTALKLLEILYDYEVENSPIFFHVFSNGGFMLYRYIVELLHSHKQFSTLCIVGAVVDRPQALEMVVLYPVTKYTHKNHYDAIRESLPTWPQLYLYSRADRVIRYSDVDLMVKTPAHVSHFCDFPEEYSKRCLFGVM</sequence>
<evidence type="ECO:0000256" key="4">
    <source>
        <dbReference type="ARBA" id="ARBA00023136"/>
    </source>
</evidence>
<keyword evidence="2" id="KW-0812">Transmembrane</keyword>
<dbReference type="Proteomes" id="UP000694557">
    <property type="component" value="Unassembled WGS sequence"/>
</dbReference>
<dbReference type="AlphaFoldDB" id="A0A8C7HNU5"/>
<evidence type="ECO:0000256" key="3">
    <source>
        <dbReference type="ARBA" id="ARBA00022989"/>
    </source>
</evidence>
<protein>
    <submittedName>
        <fullName evidence="7">Uncharacterized protein</fullName>
    </submittedName>
</protein>
<keyword evidence="8" id="KW-1185">Reference proteome</keyword>
<dbReference type="PANTHER" id="PTHR12265">
    <property type="entry name" value="TRANSMEMBRANE PROTEIN 53"/>
    <property type="match status" value="1"/>
</dbReference>
<reference evidence="7" key="2">
    <citation type="submission" date="2025-09" db="UniProtKB">
        <authorList>
            <consortium name="Ensembl"/>
        </authorList>
    </citation>
    <scope>IDENTIFICATION</scope>
</reference>
<evidence type="ECO:0000256" key="1">
    <source>
        <dbReference type="ARBA" id="ARBA00007387"/>
    </source>
</evidence>
<dbReference type="GeneTree" id="ENSGT01000000221623"/>
<comment type="similarity">
    <text evidence="1">Belongs to the TMEM53 family.</text>
</comment>
<keyword evidence="5" id="KW-0539">Nucleus</keyword>
<dbReference type="Ensembl" id="ENSOKIT00005064189.1">
    <property type="protein sequence ID" value="ENSOKIP00005060371.1"/>
    <property type="gene ID" value="ENSOKIG00005025911.1"/>
</dbReference>
<evidence type="ECO:0000313" key="7">
    <source>
        <dbReference type="Ensembl" id="ENSOKIP00005060371.1"/>
    </source>
</evidence>
<evidence type="ECO:0000313" key="8">
    <source>
        <dbReference type="Proteomes" id="UP000694557"/>
    </source>
</evidence>
<reference evidence="7" key="1">
    <citation type="submission" date="2025-08" db="UniProtKB">
        <authorList>
            <consortium name="Ensembl"/>
        </authorList>
    </citation>
    <scope>IDENTIFICATION</scope>
</reference>
<evidence type="ECO:0000256" key="6">
    <source>
        <dbReference type="ARBA" id="ARBA00034303"/>
    </source>
</evidence>
<name>A0A8C7HNU5_ONCKI</name>
<keyword evidence="4" id="KW-0472">Membrane</keyword>
<dbReference type="InterPro" id="IPR008547">
    <property type="entry name" value="DUF829_TMEM53"/>
</dbReference>
<keyword evidence="3" id="KW-1133">Transmembrane helix</keyword>
<dbReference type="GO" id="GO:0005640">
    <property type="term" value="C:nuclear outer membrane"/>
    <property type="evidence" value="ECO:0007669"/>
    <property type="project" value="UniProtKB-SubCell"/>
</dbReference>
<dbReference type="SUPFAM" id="SSF53474">
    <property type="entry name" value="alpha/beta-Hydrolases"/>
    <property type="match status" value="1"/>
</dbReference>
<dbReference type="InterPro" id="IPR029058">
    <property type="entry name" value="AB_hydrolase_fold"/>
</dbReference>
<evidence type="ECO:0000256" key="5">
    <source>
        <dbReference type="ARBA" id="ARBA00023242"/>
    </source>
</evidence>
<proteinExistence type="inferred from homology"/>
<comment type="subcellular location">
    <subcellularLocation>
        <location evidence="6">Nucleus outer membrane</location>
        <topology evidence="6">Single-pass membrane protein</topology>
    </subcellularLocation>
</comment>
<dbReference type="PANTHER" id="PTHR12265:SF30">
    <property type="entry name" value="TRANSMEMBRANE PROTEIN 53"/>
    <property type="match status" value="1"/>
</dbReference>